<protein>
    <submittedName>
        <fullName evidence="10">KNOX1 domain containing protein</fullName>
    </submittedName>
</protein>
<dbReference type="Pfam" id="PF03791">
    <property type="entry name" value="KNOX2"/>
    <property type="match status" value="1"/>
</dbReference>
<dbReference type="OrthoDB" id="10056939at2759"/>
<evidence type="ECO:0000259" key="9">
    <source>
        <dbReference type="PROSITE" id="PS51213"/>
    </source>
</evidence>
<keyword evidence="2 5" id="KW-0238">DNA-binding</keyword>
<keyword evidence="4 5" id="KW-0539">Nucleus</keyword>
<dbReference type="PROSITE" id="PS50071">
    <property type="entry name" value="HOMEOBOX_2"/>
    <property type="match status" value="1"/>
</dbReference>
<dbReference type="CDD" id="cd00086">
    <property type="entry name" value="homeodomain"/>
    <property type="match status" value="1"/>
</dbReference>
<dbReference type="SUPFAM" id="SSF46689">
    <property type="entry name" value="Homeodomain-like"/>
    <property type="match status" value="1"/>
</dbReference>
<dbReference type="GO" id="GO:0003677">
    <property type="term" value="F:DNA binding"/>
    <property type="evidence" value="ECO:0007669"/>
    <property type="project" value="UniProtKB-UniRule"/>
</dbReference>
<evidence type="ECO:0000256" key="6">
    <source>
        <dbReference type="PROSITE-ProRule" id="PRU00559"/>
    </source>
</evidence>
<dbReference type="Proteomes" id="UP000275267">
    <property type="component" value="Unassembled WGS sequence"/>
</dbReference>
<dbReference type="InterPro" id="IPR009057">
    <property type="entry name" value="Homeodomain-like_sf"/>
</dbReference>
<reference evidence="11" key="1">
    <citation type="journal article" date="2019" name="Nat. Commun.">
        <title>The genome of broomcorn millet.</title>
        <authorList>
            <person name="Zou C."/>
            <person name="Miki D."/>
            <person name="Li D."/>
            <person name="Tang Q."/>
            <person name="Xiao L."/>
            <person name="Rajput S."/>
            <person name="Deng P."/>
            <person name="Jia W."/>
            <person name="Huang R."/>
            <person name="Zhang M."/>
            <person name="Sun Y."/>
            <person name="Hu J."/>
            <person name="Fu X."/>
            <person name="Schnable P.S."/>
            <person name="Li F."/>
            <person name="Zhang H."/>
            <person name="Feng B."/>
            <person name="Zhu X."/>
            <person name="Liu R."/>
            <person name="Schnable J.C."/>
            <person name="Zhu J.-K."/>
            <person name="Zhang H."/>
        </authorList>
    </citation>
    <scope>NUCLEOTIDE SEQUENCE [LARGE SCALE GENOMIC DNA]</scope>
</reference>
<dbReference type="InterPro" id="IPR005539">
    <property type="entry name" value="ELK_dom"/>
</dbReference>
<dbReference type="SMART" id="SM01188">
    <property type="entry name" value="ELK"/>
    <property type="match status" value="1"/>
</dbReference>
<dbReference type="Pfam" id="PF03789">
    <property type="entry name" value="ELK"/>
    <property type="match status" value="1"/>
</dbReference>
<dbReference type="PROSITE" id="PS00027">
    <property type="entry name" value="HOMEOBOX_1"/>
    <property type="match status" value="1"/>
</dbReference>
<comment type="caution">
    <text evidence="10">The sequence shown here is derived from an EMBL/GenBank/DDBJ whole genome shotgun (WGS) entry which is preliminary data.</text>
</comment>
<dbReference type="InterPro" id="IPR017970">
    <property type="entry name" value="Homeobox_CS"/>
</dbReference>
<dbReference type="FunFam" id="1.10.10.60:FF:000076">
    <property type="entry name" value="Homeobox protein knotted-1-like 2"/>
    <property type="match status" value="1"/>
</dbReference>
<evidence type="ECO:0000259" key="8">
    <source>
        <dbReference type="PROSITE" id="PS50071"/>
    </source>
</evidence>
<dbReference type="InterPro" id="IPR008422">
    <property type="entry name" value="KN_HD"/>
</dbReference>
<evidence type="ECO:0000313" key="11">
    <source>
        <dbReference type="Proteomes" id="UP000275267"/>
    </source>
</evidence>
<feature type="region of interest" description="Disordered" evidence="7">
    <location>
        <begin position="1"/>
        <end position="28"/>
    </location>
</feature>
<proteinExistence type="inferred from homology"/>
<dbReference type="Pfam" id="PF05920">
    <property type="entry name" value="Homeobox_KN"/>
    <property type="match status" value="1"/>
</dbReference>
<dbReference type="InterPro" id="IPR005541">
    <property type="entry name" value="KNOX2"/>
</dbReference>
<gene>
    <name evidence="10" type="ORF">C2845_PM01G29710</name>
</gene>
<dbReference type="GO" id="GO:0000981">
    <property type="term" value="F:DNA-binding transcription factor activity, RNA polymerase II-specific"/>
    <property type="evidence" value="ECO:0007669"/>
    <property type="project" value="InterPro"/>
</dbReference>
<dbReference type="SMART" id="SM00389">
    <property type="entry name" value="HOX"/>
    <property type="match status" value="1"/>
</dbReference>
<dbReference type="Pfam" id="PF03790">
    <property type="entry name" value="KNOX1"/>
    <property type="match status" value="1"/>
</dbReference>
<comment type="subcellular location">
    <subcellularLocation>
        <location evidence="1 5">Nucleus</location>
    </subcellularLocation>
</comment>
<organism evidence="10 11">
    <name type="scientific">Panicum miliaceum</name>
    <name type="common">Proso millet</name>
    <name type="synonym">Broomcorn millet</name>
    <dbReference type="NCBI Taxonomy" id="4540"/>
    <lineage>
        <taxon>Eukaryota</taxon>
        <taxon>Viridiplantae</taxon>
        <taxon>Streptophyta</taxon>
        <taxon>Embryophyta</taxon>
        <taxon>Tracheophyta</taxon>
        <taxon>Spermatophyta</taxon>
        <taxon>Magnoliopsida</taxon>
        <taxon>Liliopsida</taxon>
        <taxon>Poales</taxon>
        <taxon>Poaceae</taxon>
        <taxon>PACMAD clade</taxon>
        <taxon>Panicoideae</taxon>
        <taxon>Panicodae</taxon>
        <taxon>Paniceae</taxon>
        <taxon>Panicinae</taxon>
        <taxon>Panicum</taxon>
        <taxon>Panicum sect. Panicum</taxon>
    </lineage>
</organism>
<dbReference type="InterPro" id="IPR005540">
    <property type="entry name" value="KNOX1"/>
</dbReference>
<evidence type="ECO:0000256" key="5">
    <source>
        <dbReference type="PROSITE-ProRule" id="PRU00108"/>
    </source>
</evidence>
<keyword evidence="3 5" id="KW-0371">Homeobox</keyword>
<comment type="similarity">
    <text evidence="6">Belongs to the TALE/KNOX homeobox family.</text>
</comment>
<dbReference type="InterPro" id="IPR050224">
    <property type="entry name" value="TALE_homeobox"/>
</dbReference>
<feature type="domain" description="Homeobox" evidence="8">
    <location>
        <begin position="251"/>
        <end position="314"/>
    </location>
</feature>
<evidence type="ECO:0000256" key="4">
    <source>
        <dbReference type="ARBA" id="ARBA00023242"/>
    </source>
</evidence>
<evidence type="ECO:0000256" key="7">
    <source>
        <dbReference type="SAM" id="MobiDB-lite"/>
    </source>
</evidence>
<evidence type="ECO:0000256" key="1">
    <source>
        <dbReference type="ARBA" id="ARBA00004123"/>
    </source>
</evidence>
<feature type="domain" description="ELK" evidence="9">
    <location>
        <begin position="231"/>
        <end position="251"/>
    </location>
</feature>
<feature type="region of interest" description="Disordered" evidence="7">
    <location>
        <begin position="204"/>
        <end position="224"/>
    </location>
</feature>
<dbReference type="PROSITE" id="PS51213">
    <property type="entry name" value="ELK"/>
    <property type="match status" value="1"/>
</dbReference>
<evidence type="ECO:0000256" key="3">
    <source>
        <dbReference type="ARBA" id="ARBA00023155"/>
    </source>
</evidence>
<feature type="DNA-binding region" description="Homeobox; TALE-type" evidence="5">
    <location>
        <begin position="252"/>
        <end position="315"/>
    </location>
</feature>
<dbReference type="EMBL" id="PQIB02000001">
    <property type="protein sequence ID" value="RLN39435.1"/>
    <property type="molecule type" value="Genomic_DNA"/>
</dbReference>
<evidence type="ECO:0000313" key="10">
    <source>
        <dbReference type="EMBL" id="RLN39435.1"/>
    </source>
</evidence>
<dbReference type="AlphaFoldDB" id="A0A3L6TJ08"/>
<evidence type="ECO:0000256" key="2">
    <source>
        <dbReference type="ARBA" id="ARBA00023125"/>
    </source>
</evidence>
<dbReference type="STRING" id="4540.A0A3L6TJ08"/>
<dbReference type="SMART" id="SM01255">
    <property type="entry name" value="KNOX1"/>
    <property type="match status" value="1"/>
</dbReference>
<dbReference type="Gene3D" id="1.10.10.60">
    <property type="entry name" value="Homeodomain-like"/>
    <property type="match status" value="1"/>
</dbReference>
<dbReference type="GO" id="GO:0005634">
    <property type="term" value="C:nucleus"/>
    <property type="evidence" value="ECO:0007669"/>
    <property type="project" value="UniProtKB-SubCell"/>
</dbReference>
<keyword evidence="11" id="KW-1185">Reference proteome</keyword>
<dbReference type="PANTHER" id="PTHR11850">
    <property type="entry name" value="HOMEOBOX PROTEIN TRANSCRIPTION FACTORS"/>
    <property type="match status" value="1"/>
</dbReference>
<dbReference type="InterPro" id="IPR001356">
    <property type="entry name" value="HD"/>
</dbReference>
<sequence>MEDLADLGGRGHPGAARPTPGASLPSSSKVSVQVYTVPSSASGGGPRAQVVAPAILHESSGSGHGGRVGDLDPVKAKIVSHPRYHGLLAAFLDCHKARTRASTVGCPPEAAEEIAAAAREREAWQRAAAVAGDGAHTGPDPELDQFMDSYCELLVAWKEELSRPLREAKEFLTTVESQLNSMTSNGLPVGALIPADDKIGLNDLSDDDHEEGSGMESEEALGIDPCSDDKELKRHLLKKYRGSLGNLRKELCKKRKKGKLPKEARQKLLSWWELHYRWPYPSEMEKIALAESTGLEQKQINNWFINQRKRHWKPSEEMQFAVMDGFHHPAPQNAAATALYVDARLVGAAAPAMFFTGLMTSGIIEPSTVCMPATYMAGLSLGL</sequence>
<name>A0A3L6TJ08_PANMI</name>
<dbReference type="SMART" id="SM01256">
    <property type="entry name" value="KNOX2"/>
    <property type="match status" value="1"/>
</dbReference>
<accession>A0A3L6TJ08</accession>